<dbReference type="AlphaFoldDB" id="Q3T908"/>
<dbReference type="InterPro" id="IPR014755">
    <property type="entry name" value="Cu-Rt/internalin_Ig-like"/>
</dbReference>
<accession>Q3T908</accession>
<dbReference type="InterPro" id="IPR001119">
    <property type="entry name" value="SLH_dom"/>
</dbReference>
<feature type="chain" id="PRO_5004229366" evidence="2">
    <location>
        <begin position="32"/>
        <end position="1099"/>
    </location>
</feature>
<reference evidence="4" key="2">
    <citation type="submission" date="2011-10" db="EMBL/GenBank/DDBJ databases">
        <authorList>
            <person name="Ryzhkov P.M."/>
        </authorList>
    </citation>
    <scope>NUCLEOTIDE SEQUENCE</scope>
    <source>
        <strain evidence="4">ATCC13881</strain>
    </source>
</reference>
<dbReference type="EMBL" id="AM085153">
    <property type="protein sequence ID" value="CAJ29962.2"/>
    <property type="molecule type" value="Genomic_DNA"/>
</dbReference>
<keyword evidence="1 2" id="KW-0732">Signal</keyword>
<evidence type="ECO:0000256" key="1">
    <source>
        <dbReference type="ARBA" id="ARBA00022729"/>
    </source>
</evidence>
<feature type="signal peptide" evidence="2">
    <location>
        <begin position="1"/>
        <end position="31"/>
    </location>
</feature>
<feature type="domain" description="SLH" evidence="3">
    <location>
        <begin position="95"/>
        <end position="161"/>
    </location>
</feature>
<evidence type="ECO:0000259" key="3">
    <source>
        <dbReference type="PROSITE" id="PS51272"/>
    </source>
</evidence>
<feature type="domain" description="SLH" evidence="3">
    <location>
        <begin position="30"/>
        <end position="93"/>
    </location>
</feature>
<gene>
    <name evidence="4" type="primary">sslA</name>
</gene>
<name>Q3T908_SPOUR</name>
<dbReference type="PROSITE" id="PS51272">
    <property type="entry name" value="SLH"/>
    <property type="match status" value="2"/>
</dbReference>
<evidence type="ECO:0000256" key="2">
    <source>
        <dbReference type="SAM" id="SignalP"/>
    </source>
</evidence>
<dbReference type="Gene3D" id="2.60.40.1220">
    <property type="match status" value="1"/>
</dbReference>
<dbReference type="Pfam" id="PF00395">
    <property type="entry name" value="SLH"/>
    <property type="match status" value="1"/>
</dbReference>
<organism evidence="4">
    <name type="scientific">Sporosarcina ureae</name>
    <dbReference type="NCBI Taxonomy" id="1571"/>
    <lineage>
        <taxon>Bacteria</taxon>
        <taxon>Bacillati</taxon>
        <taxon>Bacillota</taxon>
        <taxon>Bacilli</taxon>
        <taxon>Bacillales</taxon>
        <taxon>Caryophanaceae</taxon>
        <taxon>Sporosarcina</taxon>
    </lineage>
</organism>
<evidence type="ECO:0000313" key="4">
    <source>
        <dbReference type="EMBL" id="CAJ29962.2"/>
    </source>
</evidence>
<proteinExistence type="predicted"/>
<reference evidence="4" key="1">
    <citation type="journal article" date="2007" name="Genetica">
        <title>Isolation, gene structure, and comparative analysis of the S-layer gene sslA of Sporosarcina ureae ATCC 13881.</title>
        <authorList>
            <person name="Ryzhkov P.M."/>
            <person name="Ostermann K."/>
            <person name="Rode G."/>
        </authorList>
    </citation>
    <scope>NUCLEOTIDE SEQUENCE</scope>
    <source>
        <strain evidence="4">ATCC13881</strain>
    </source>
</reference>
<protein>
    <submittedName>
        <fullName evidence="4">Surface layer protein (SslA)</fullName>
    </submittedName>
</protein>
<sequence>MANQPTKYRKFVVGAASAALVASAVAPVAFAAEFTDVKDNNSHKAAIDALSDAGVISGYPDGTFQPNKTLTRSDVVKLMGKWLVSEGYKVPTDYKTKPRFSDLKTTSNDELLKMSALVYDNGVFVGKPDGSLDANGDITRENMAIVLVRAFDRVYDVDLVSYVKAQEFKKDVTDLGKAKAEARPAIDVLDFFDITNPAAPEFNPKSTTTRGQFASFLYKTTKVDFDEVGGGIVAPGVASVKGINATTVEVTMKDKVSNIDSLKFTIDGLTVSNAAVKQTDDKTIVLTTATQKGGEKYTVKLDGKEIGSFTGIEAVVPTTLKITNASVQGKTGQQAILSADTGVKKAGIPVTFNVKADTLNTTNKDQVFEVMTNEDGIATFSYTQYSAGKDEVTAYPTGAPTVRDQGFVFWGVDTILNIEDVTVGNTIANGANKTYKITYKDAKTGKVEANKTFNVSLAENINVTSDKLSNATVNGVKVSQLVNDKAPKTATVTTDSKGEATFTVSGTNTTATPVVFGLNPSNGKTAATYESNLLQAKASTVTFSAQQAEYAIELTRDGGDIAAKDVSNGRKYNVVVKNKEGNIAKNEIINVAFNEDLDRVISTNTQAYFIKVNDDKTQTKLGKQVSVKTDSEGKASFVIGSDVENDYATPIAWIDVNTPNAVEGRLDQGEPLTIGSISYFKDAYLDGAALKVYKGNKETSSFQGNETATFKASLVNQSNKTMPNTSIKTVSYTIFNTGANNVIVDGQTISPNRSFTVTHGAANADLDVKTVDGMSSSVRVLATGTAIDTDGKDYAFTAKEATATFTSVTSVVKEYTGAVGAVNKKTIQFVDKDAITIKDGAKFFGGNGSEIIGIDAFITELESYNNGVIVTYLEDADGKQTFKVVREDTNGQLVNAAKLTEAEITRAKTDSVVVTKATANALVISSNPDVIVEGVTYAYDANATDADLKLYKNAADLAEKITNDESHDVTAKIGGAGNLNLTGDAEGENFTYKIGAASAVTTANGVKASQAVKQQITFTFTEAVKANIDDSVNVGPTGAAVAGTVTDVAGTNVVVTLETALNLGSEINVFDVKGTAVKTKVSEKNVDLTKTPVIKVTSK</sequence>